<proteinExistence type="predicted"/>
<dbReference type="PANTHER" id="PTHR39550:SF1">
    <property type="entry name" value="SLL0658 PROTEIN"/>
    <property type="match status" value="1"/>
</dbReference>
<gene>
    <name evidence="1" type="ORF">EYB53_022795</name>
</gene>
<dbReference type="EMBL" id="SIJK02000075">
    <property type="protein sequence ID" value="MBP1468559.1"/>
    <property type="molecule type" value="Genomic_DNA"/>
</dbReference>
<dbReference type="Pfam" id="PF11848">
    <property type="entry name" value="DUF3368"/>
    <property type="match status" value="1"/>
</dbReference>
<name>A0ABS4DGI9_9CHLR</name>
<keyword evidence="2" id="KW-1185">Reference proteome</keyword>
<dbReference type="RefSeq" id="WP_135481450.1">
    <property type="nucleotide sequence ID" value="NZ_SIJK02000075.1"/>
</dbReference>
<protein>
    <submittedName>
        <fullName evidence="1">DUF3368 domain-containing protein</fullName>
    </submittedName>
</protein>
<reference evidence="1 2" key="1">
    <citation type="submission" date="2021-03" db="EMBL/GenBank/DDBJ databases">
        <authorList>
            <person name="Grouzdev D.S."/>
        </authorList>
    </citation>
    <scope>NUCLEOTIDE SEQUENCE [LARGE SCALE GENOMIC DNA]</scope>
    <source>
        <strain evidence="1 2">M50-1</strain>
    </source>
</reference>
<dbReference type="PANTHER" id="PTHR39550">
    <property type="entry name" value="SLL0658 PROTEIN"/>
    <property type="match status" value="1"/>
</dbReference>
<dbReference type="Proteomes" id="UP001193081">
    <property type="component" value="Unassembled WGS sequence"/>
</dbReference>
<dbReference type="InterPro" id="IPR021799">
    <property type="entry name" value="PIN-like_prokaryotic"/>
</dbReference>
<comment type="caution">
    <text evidence="1">The sequence shown here is derived from an EMBL/GenBank/DDBJ whole genome shotgun (WGS) entry which is preliminary data.</text>
</comment>
<sequence>MIVVSNTSPLLNLATIKRLDLVHQLYGTVLIPPAVYDEIVVMGAGKLGADLVREAAWITVRAVEQTNLVRQLHRHLDAGEAESIVLAQEQGAQLLLIDEQQGRRIAAQYGLVYTGLLGVLVAAKRQGILGAVTPLLDALRYEAGFWISQPLYDRIIDEVGE</sequence>
<evidence type="ECO:0000313" key="2">
    <source>
        <dbReference type="Proteomes" id="UP001193081"/>
    </source>
</evidence>
<organism evidence="1 2">
    <name type="scientific">Candidatus Chloroploca mongolica</name>
    <dbReference type="NCBI Taxonomy" id="2528176"/>
    <lineage>
        <taxon>Bacteria</taxon>
        <taxon>Bacillati</taxon>
        <taxon>Chloroflexota</taxon>
        <taxon>Chloroflexia</taxon>
        <taxon>Chloroflexales</taxon>
        <taxon>Chloroflexineae</taxon>
        <taxon>Oscillochloridaceae</taxon>
        <taxon>Candidatus Chloroploca</taxon>
    </lineage>
</organism>
<evidence type="ECO:0000313" key="1">
    <source>
        <dbReference type="EMBL" id="MBP1468559.1"/>
    </source>
</evidence>
<accession>A0ABS4DGI9</accession>